<comment type="caution">
    <text evidence="2">The sequence shown here is derived from an EMBL/GenBank/DDBJ whole genome shotgun (WGS) entry which is preliminary data.</text>
</comment>
<organism evidence="2 3">
    <name type="scientific">Aspergillus terreus</name>
    <dbReference type="NCBI Taxonomy" id="33178"/>
    <lineage>
        <taxon>Eukaryota</taxon>
        <taxon>Fungi</taxon>
        <taxon>Dikarya</taxon>
        <taxon>Ascomycota</taxon>
        <taxon>Pezizomycotina</taxon>
        <taxon>Eurotiomycetes</taxon>
        <taxon>Eurotiomycetidae</taxon>
        <taxon>Eurotiales</taxon>
        <taxon>Aspergillaceae</taxon>
        <taxon>Aspergillus</taxon>
        <taxon>Aspergillus subgen. Circumdati</taxon>
    </lineage>
</organism>
<feature type="compositionally biased region" description="Basic residues" evidence="1">
    <location>
        <begin position="177"/>
        <end position="188"/>
    </location>
</feature>
<dbReference type="Proteomes" id="UP000452235">
    <property type="component" value="Unassembled WGS sequence"/>
</dbReference>
<evidence type="ECO:0000313" key="3">
    <source>
        <dbReference type="Proteomes" id="UP000452235"/>
    </source>
</evidence>
<protein>
    <submittedName>
        <fullName evidence="2">Uncharacterized protein</fullName>
    </submittedName>
</protein>
<keyword evidence="3" id="KW-1185">Reference proteome</keyword>
<dbReference type="EMBL" id="BLJY01000014">
    <property type="protein sequence ID" value="GFF21428.1"/>
    <property type="molecule type" value="Genomic_DNA"/>
</dbReference>
<gene>
    <name evidence="2" type="ORF">ATEIFO6365_0014036000</name>
</gene>
<feature type="compositionally biased region" description="Acidic residues" evidence="1">
    <location>
        <begin position="221"/>
        <end position="231"/>
    </location>
</feature>
<dbReference type="OrthoDB" id="4511123at2759"/>
<proteinExistence type="predicted"/>
<accession>A0A5M3Z7Y0</accession>
<feature type="region of interest" description="Disordered" evidence="1">
    <location>
        <begin position="144"/>
        <end position="233"/>
    </location>
</feature>
<reference evidence="2 3" key="1">
    <citation type="submission" date="2020-01" db="EMBL/GenBank/DDBJ databases">
        <title>Aspergillus terreus IFO 6365 whole genome shotgun sequence.</title>
        <authorList>
            <person name="Kanamasa S."/>
            <person name="Takahashi H."/>
        </authorList>
    </citation>
    <scope>NUCLEOTIDE SEQUENCE [LARGE SCALE GENOMIC DNA]</scope>
    <source>
        <strain evidence="2 3">IFO 6365</strain>
    </source>
</reference>
<dbReference type="AlphaFoldDB" id="A0A5M3Z7Y0"/>
<evidence type="ECO:0000256" key="1">
    <source>
        <dbReference type="SAM" id="MobiDB-lite"/>
    </source>
</evidence>
<feature type="region of interest" description="Disordered" evidence="1">
    <location>
        <begin position="43"/>
        <end position="62"/>
    </location>
</feature>
<feature type="compositionally biased region" description="Low complexity" evidence="1">
    <location>
        <begin position="209"/>
        <end position="220"/>
    </location>
</feature>
<sequence length="312" mass="34549">MRSSGADPVPDLPVRDLLQCNHCSFLTPSTKWLQQHHRSHYTSDVSRPLASTPVQGPASDEPPALTVAAYARRYNNIDVARCLLSGYYTAIFRIIGASFNRVMARALDTLDITHEPIRQIFHSTIAGTPYNRSRLIVAGRTVEPSLEPHAPPSTPTLARSPSAIDPRSPPHGPSARRFPRQSHFKANHRSAATPYQGDSKGDSKENFLGSSSGETSSQGSDNEENEAEEDLPPPIIKLTLCPKHLGLHAYPKETLLVFHLALRAHLDKPGPIARPSREPELLPLRWRNTAAAPRNLYLREGTVLFITEYRKS</sequence>
<evidence type="ECO:0000313" key="2">
    <source>
        <dbReference type="EMBL" id="GFF21428.1"/>
    </source>
</evidence>
<name>A0A5M3Z7Y0_ASPTE</name>